<dbReference type="Proteomes" id="UP000319812">
    <property type="component" value="Unassembled WGS sequence"/>
</dbReference>
<name>A0A4Y4F4L5_9GAMM</name>
<organism evidence="1 2">
    <name type="scientific">Halomonas halmophila</name>
    <dbReference type="NCBI Taxonomy" id="252"/>
    <lineage>
        <taxon>Bacteria</taxon>
        <taxon>Pseudomonadati</taxon>
        <taxon>Pseudomonadota</taxon>
        <taxon>Gammaproteobacteria</taxon>
        <taxon>Oceanospirillales</taxon>
        <taxon>Halomonadaceae</taxon>
        <taxon>Halomonas</taxon>
    </lineage>
</organism>
<reference evidence="1 2" key="1">
    <citation type="submission" date="2019-06" db="EMBL/GenBank/DDBJ databases">
        <title>Whole genome shotgun sequence of Halomonas halmophila NBRC 15537.</title>
        <authorList>
            <person name="Hosoyama A."/>
            <person name="Uohara A."/>
            <person name="Ohji S."/>
            <person name="Ichikawa N."/>
        </authorList>
    </citation>
    <scope>NUCLEOTIDE SEQUENCE [LARGE SCALE GENOMIC DNA]</scope>
    <source>
        <strain evidence="1 2">NBRC 15537</strain>
    </source>
</reference>
<keyword evidence="2" id="KW-1185">Reference proteome</keyword>
<protein>
    <submittedName>
        <fullName evidence="1">Uncharacterized protein</fullName>
    </submittedName>
</protein>
<sequence>MEEPVGPGFIVAPLDADQCQQAMLDGADALRIDFDTGVANTLNQGFHAGLRYRG</sequence>
<dbReference type="AlphaFoldDB" id="A0A4Y4F4L5"/>
<evidence type="ECO:0000313" key="2">
    <source>
        <dbReference type="Proteomes" id="UP000319812"/>
    </source>
</evidence>
<gene>
    <name evidence="1" type="ORF">HHA01_26620</name>
</gene>
<accession>A0A4Y4F4L5</accession>
<dbReference type="EMBL" id="BJOC01000044">
    <property type="protein sequence ID" value="GED23685.1"/>
    <property type="molecule type" value="Genomic_DNA"/>
</dbReference>
<evidence type="ECO:0000313" key="1">
    <source>
        <dbReference type="EMBL" id="GED23685.1"/>
    </source>
</evidence>
<comment type="caution">
    <text evidence="1">The sequence shown here is derived from an EMBL/GenBank/DDBJ whole genome shotgun (WGS) entry which is preliminary data.</text>
</comment>
<proteinExistence type="predicted"/>